<gene>
    <name evidence="1" type="ORF">BB934_14735</name>
</gene>
<dbReference type="EMBL" id="CP016616">
    <property type="protein sequence ID" value="ANY79320.1"/>
    <property type="molecule type" value="Genomic_DNA"/>
</dbReference>
<dbReference type="OrthoDB" id="9799894at2"/>
<protein>
    <recommendedName>
        <fullName evidence="2">DUF1178 domain-containing protein</fullName>
    </recommendedName>
</protein>
<reference evidence="1" key="1">
    <citation type="submission" date="2016-07" db="EMBL/GenBank/DDBJ databases">
        <title>Microvirga ossetica sp. nov. a new species of rhizobia isolated from root nodules of the legume species Vicia alpestris Steven originated from North Ossetia region in the Caucasus.</title>
        <authorList>
            <person name="Safronova V.I."/>
            <person name="Kuznetsova I.G."/>
            <person name="Sazanova A.L."/>
            <person name="Belimov A."/>
            <person name="Andronov E."/>
            <person name="Osledkin Y.S."/>
            <person name="Onishchuk O.P."/>
            <person name="Kurchak O.N."/>
            <person name="Shaposhnikov A.I."/>
            <person name="Willems A."/>
            <person name="Tikhonovich I.A."/>
        </authorList>
    </citation>
    <scope>NUCLEOTIDE SEQUENCE [LARGE SCALE GENOMIC DNA]</scope>
    <source>
        <strain evidence="1">V5/3M</strain>
    </source>
</reference>
<name>A0A1B2EH72_9HYPH</name>
<dbReference type="RefSeq" id="WP_099510328.1">
    <property type="nucleotide sequence ID" value="NZ_CP016616.1"/>
</dbReference>
<accession>A0A1B2EH72</accession>
<dbReference type="AlphaFoldDB" id="A0A1B2EH72"/>
<dbReference type="Pfam" id="PF06676">
    <property type="entry name" value="DUF1178"/>
    <property type="match status" value="1"/>
</dbReference>
<evidence type="ECO:0008006" key="2">
    <source>
        <dbReference type="Google" id="ProtNLM"/>
    </source>
</evidence>
<dbReference type="PIRSF" id="PIRSF032131">
    <property type="entry name" value="UCP032131"/>
    <property type="match status" value="1"/>
</dbReference>
<evidence type="ECO:0000313" key="1">
    <source>
        <dbReference type="EMBL" id="ANY79320.1"/>
    </source>
</evidence>
<organism evidence="1">
    <name type="scientific">Microvirga ossetica</name>
    <dbReference type="NCBI Taxonomy" id="1882682"/>
    <lineage>
        <taxon>Bacteria</taxon>
        <taxon>Pseudomonadati</taxon>
        <taxon>Pseudomonadota</taxon>
        <taxon>Alphaproteobacteria</taxon>
        <taxon>Hyphomicrobiales</taxon>
        <taxon>Methylobacteriaceae</taxon>
        <taxon>Microvirga</taxon>
    </lineage>
</organism>
<dbReference type="InterPro" id="IPR009562">
    <property type="entry name" value="DUF1178"/>
</dbReference>
<sequence>MIKYALACEQAHEFESWFPSSEAFEAQRKRGFVTCPFCDSAKVEKQIMAPSVARTDKALTAPAPEAQPVAILSEKERELRAALRALREHVMKNAEDVGKGFVEEARKMHHGETEERSIYGEADLAEARALLDEGIDVLPLPVVPDDRN</sequence>
<proteinExistence type="predicted"/>
<dbReference type="KEGG" id="moc:BB934_14735"/>